<feature type="compositionally biased region" description="Basic and acidic residues" evidence="2">
    <location>
        <begin position="270"/>
        <end position="280"/>
    </location>
</feature>
<proteinExistence type="predicted"/>
<organism evidence="3 4">
    <name type="scientific">Blattamonas nauphoetae</name>
    <dbReference type="NCBI Taxonomy" id="2049346"/>
    <lineage>
        <taxon>Eukaryota</taxon>
        <taxon>Metamonada</taxon>
        <taxon>Preaxostyla</taxon>
        <taxon>Oxymonadida</taxon>
        <taxon>Blattamonas</taxon>
    </lineage>
</organism>
<name>A0ABQ9YE35_9EUKA</name>
<sequence length="292" mass="33591">MGTFRFVPSNNVKFRGCVEDGSNGIWKSCLKWTVLIRRDIIFTECLIASHETIIANLTREALDLHNAGNKAGAIVKLEGKKVLQKQLEMDRDYLLQRNTDFFLVDRMIQLGKESMSPENILELKQCVSSLEEIIADKQNELTKLKEHALEQPRAGDASSEATENSPIRKELRQVQQLFLQRLLHRHEVYRLLLMETEPYSHQTSTGEAAPSSPDSLSQLKLDITKLEQLLSLYQGKVQQLEKEAVELQRAGNKTAAILKMKEKMYIEKELEKDRQRRSDLKQQLVQMERSAQ</sequence>
<protein>
    <submittedName>
        <fullName evidence="3">Uncharacterized protein</fullName>
    </submittedName>
</protein>
<accession>A0ABQ9YE35</accession>
<feature type="region of interest" description="Disordered" evidence="2">
    <location>
        <begin position="148"/>
        <end position="167"/>
    </location>
</feature>
<reference evidence="3 4" key="1">
    <citation type="journal article" date="2022" name="bioRxiv">
        <title>Genomics of Preaxostyla Flagellates Illuminates Evolutionary Transitions and the Path Towards Mitochondrial Loss.</title>
        <authorList>
            <person name="Novak L.V.F."/>
            <person name="Treitli S.C."/>
            <person name="Pyrih J."/>
            <person name="Halakuc P."/>
            <person name="Pipaliya S.V."/>
            <person name="Vacek V."/>
            <person name="Brzon O."/>
            <person name="Soukal P."/>
            <person name="Eme L."/>
            <person name="Dacks J.B."/>
            <person name="Karnkowska A."/>
            <person name="Elias M."/>
            <person name="Hampl V."/>
        </authorList>
    </citation>
    <scope>NUCLEOTIDE SEQUENCE [LARGE SCALE GENOMIC DNA]</scope>
    <source>
        <strain evidence="3">NAU3</strain>
        <tissue evidence="3">Gut</tissue>
    </source>
</reference>
<evidence type="ECO:0000313" key="3">
    <source>
        <dbReference type="EMBL" id="KAK2962035.1"/>
    </source>
</evidence>
<evidence type="ECO:0000313" key="4">
    <source>
        <dbReference type="Proteomes" id="UP001281761"/>
    </source>
</evidence>
<feature type="coiled-coil region" evidence="1">
    <location>
        <begin position="120"/>
        <end position="147"/>
    </location>
</feature>
<gene>
    <name evidence="3" type="ORF">BLNAU_3091</name>
</gene>
<dbReference type="Proteomes" id="UP001281761">
    <property type="component" value="Unassembled WGS sequence"/>
</dbReference>
<evidence type="ECO:0000256" key="2">
    <source>
        <dbReference type="SAM" id="MobiDB-lite"/>
    </source>
</evidence>
<keyword evidence="1" id="KW-0175">Coiled coil</keyword>
<evidence type="ECO:0000256" key="1">
    <source>
        <dbReference type="SAM" id="Coils"/>
    </source>
</evidence>
<feature type="region of interest" description="Disordered" evidence="2">
    <location>
        <begin position="270"/>
        <end position="292"/>
    </location>
</feature>
<keyword evidence="4" id="KW-1185">Reference proteome</keyword>
<comment type="caution">
    <text evidence="3">The sequence shown here is derived from an EMBL/GenBank/DDBJ whole genome shotgun (WGS) entry which is preliminary data.</text>
</comment>
<dbReference type="EMBL" id="JARBJD010000013">
    <property type="protein sequence ID" value="KAK2962035.1"/>
    <property type="molecule type" value="Genomic_DNA"/>
</dbReference>